<name>A0AAV2P5Z5_9HYME</name>
<reference evidence="2" key="1">
    <citation type="submission" date="2024-04" db="EMBL/GenBank/DDBJ databases">
        <authorList>
            <consortium name="Molecular Ecology Group"/>
        </authorList>
    </citation>
    <scope>NUCLEOTIDE SEQUENCE</scope>
</reference>
<gene>
    <name evidence="2" type="ORF">LPLAT_LOCUS12451</name>
</gene>
<feature type="compositionally biased region" description="Basic and acidic residues" evidence="1">
    <location>
        <begin position="1"/>
        <end position="15"/>
    </location>
</feature>
<dbReference type="PROSITE" id="PS50890">
    <property type="entry name" value="PUA"/>
    <property type="match status" value="1"/>
</dbReference>
<proteinExistence type="predicted"/>
<evidence type="ECO:0000256" key="1">
    <source>
        <dbReference type="SAM" id="MobiDB-lite"/>
    </source>
</evidence>
<sequence>MIGSREKPDANKSSERMASNGQRGEVERVEKGLRLQYGCQASSGDGNKREVMILKRRRWCRAPCDKRSDIRRVDPDLL</sequence>
<protein>
    <submittedName>
        <fullName evidence="2">Uncharacterized protein</fullName>
    </submittedName>
</protein>
<keyword evidence="3" id="KW-1185">Reference proteome</keyword>
<evidence type="ECO:0000313" key="3">
    <source>
        <dbReference type="Proteomes" id="UP001497644"/>
    </source>
</evidence>
<dbReference type="EMBL" id="OZ034830">
    <property type="protein sequence ID" value="CAL1687206.1"/>
    <property type="molecule type" value="Genomic_DNA"/>
</dbReference>
<organism evidence="2 3">
    <name type="scientific">Lasius platythorax</name>
    <dbReference type="NCBI Taxonomy" id="488582"/>
    <lineage>
        <taxon>Eukaryota</taxon>
        <taxon>Metazoa</taxon>
        <taxon>Ecdysozoa</taxon>
        <taxon>Arthropoda</taxon>
        <taxon>Hexapoda</taxon>
        <taxon>Insecta</taxon>
        <taxon>Pterygota</taxon>
        <taxon>Neoptera</taxon>
        <taxon>Endopterygota</taxon>
        <taxon>Hymenoptera</taxon>
        <taxon>Apocrita</taxon>
        <taxon>Aculeata</taxon>
        <taxon>Formicoidea</taxon>
        <taxon>Formicidae</taxon>
        <taxon>Formicinae</taxon>
        <taxon>Lasius</taxon>
        <taxon>Lasius</taxon>
    </lineage>
</organism>
<feature type="region of interest" description="Disordered" evidence="1">
    <location>
        <begin position="1"/>
        <end position="29"/>
    </location>
</feature>
<accession>A0AAV2P5Z5</accession>
<dbReference type="AlphaFoldDB" id="A0AAV2P5Z5"/>
<dbReference type="Proteomes" id="UP001497644">
    <property type="component" value="Chromosome 7"/>
</dbReference>
<evidence type="ECO:0000313" key="2">
    <source>
        <dbReference type="EMBL" id="CAL1687206.1"/>
    </source>
</evidence>